<protein>
    <submittedName>
        <fullName evidence="1">Uncharacterized protein</fullName>
    </submittedName>
</protein>
<gene>
    <name evidence="1" type="ORF">OXU80_13755</name>
</gene>
<reference evidence="1" key="1">
    <citation type="submission" date="2022-11" db="EMBL/GenBank/DDBJ databases">
        <title>beta-Carotene-producing bacterium, Jeongeuplla avenae sp. nov., alleviates the salt stress of Arabidopsis seedlings.</title>
        <authorList>
            <person name="Jiang L."/>
            <person name="Lee J."/>
        </authorList>
    </citation>
    <scope>NUCLEOTIDE SEQUENCE</scope>
    <source>
        <strain evidence="1">DY_R2A_6</strain>
    </source>
</reference>
<name>A0ACD4NVZ9_9HYPH</name>
<accession>A0ACD4NVZ9</accession>
<keyword evidence="2" id="KW-1185">Reference proteome</keyword>
<dbReference type="EMBL" id="CP113520">
    <property type="protein sequence ID" value="WAJ31195.1"/>
    <property type="molecule type" value="Genomic_DNA"/>
</dbReference>
<proteinExistence type="predicted"/>
<sequence length="90" mass="10157">MTDKDDLLALVEHNLALLDIEELDEAAPLSRRRQIDRGTVVDKRPDPIAARERRRAWLERLHCDALASAVEASVDENTETTVIQQAKVRG</sequence>
<evidence type="ECO:0000313" key="1">
    <source>
        <dbReference type="EMBL" id="WAJ31195.1"/>
    </source>
</evidence>
<organism evidence="1 2">
    <name type="scientific">Antarcticirhabdus aurantiaca</name>
    <dbReference type="NCBI Taxonomy" id="2606717"/>
    <lineage>
        <taxon>Bacteria</taxon>
        <taxon>Pseudomonadati</taxon>
        <taxon>Pseudomonadota</taxon>
        <taxon>Alphaproteobacteria</taxon>
        <taxon>Hyphomicrobiales</taxon>
        <taxon>Aurantimonadaceae</taxon>
        <taxon>Antarcticirhabdus</taxon>
    </lineage>
</organism>
<dbReference type="Proteomes" id="UP001163223">
    <property type="component" value="Chromosome"/>
</dbReference>
<evidence type="ECO:0000313" key="2">
    <source>
        <dbReference type="Proteomes" id="UP001163223"/>
    </source>
</evidence>